<reference evidence="14 15" key="1">
    <citation type="journal article" date="2016" name="Nat. Commun.">
        <title>Thousands of microbial genomes shed light on interconnected biogeochemical processes in an aquifer system.</title>
        <authorList>
            <person name="Anantharaman K."/>
            <person name="Brown C.T."/>
            <person name="Hug L.A."/>
            <person name="Sharon I."/>
            <person name="Castelle C.J."/>
            <person name="Probst A.J."/>
            <person name="Thomas B.C."/>
            <person name="Singh A."/>
            <person name="Wilkins M.J."/>
            <person name="Karaoz U."/>
            <person name="Brodie E.L."/>
            <person name="Williams K.H."/>
            <person name="Hubbard S.S."/>
            <person name="Banfield J.F."/>
        </authorList>
    </citation>
    <scope>NUCLEOTIDE SEQUENCE [LARGE SCALE GENOMIC DNA]</scope>
</reference>
<keyword evidence="4 9" id="KW-0547">Nucleotide-binding</keyword>
<dbReference type="GO" id="GO:0004823">
    <property type="term" value="F:leucine-tRNA ligase activity"/>
    <property type="evidence" value="ECO:0007669"/>
    <property type="project" value="UniProtKB-UniRule"/>
</dbReference>
<feature type="domain" description="Leucyl-tRNA synthetase editing" evidence="13">
    <location>
        <begin position="273"/>
        <end position="436"/>
    </location>
</feature>
<dbReference type="CDD" id="cd07958">
    <property type="entry name" value="Anticodon_Ia_Leu_BEm"/>
    <property type="match status" value="1"/>
</dbReference>
<feature type="domain" description="Methionyl/Valyl/Leucyl/Isoleucyl-tRNA synthetase anticodon-binding" evidence="12">
    <location>
        <begin position="724"/>
        <end position="844"/>
    </location>
</feature>
<feature type="domain" description="Aminoacyl-tRNA synthetase class Ia" evidence="11">
    <location>
        <begin position="13"/>
        <end position="214"/>
    </location>
</feature>
<evidence type="ECO:0000256" key="2">
    <source>
        <dbReference type="ARBA" id="ARBA00022490"/>
    </source>
</evidence>
<keyword evidence="7 9" id="KW-0030">Aminoacyl-tRNA synthetase</keyword>
<keyword evidence="6 9" id="KW-0648">Protein biosynthesis</keyword>
<evidence type="ECO:0000259" key="11">
    <source>
        <dbReference type="Pfam" id="PF00133"/>
    </source>
</evidence>
<dbReference type="Gene3D" id="3.40.50.620">
    <property type="entry name" value="HUPs"/>
    <property type="match status" value="1"/>
</dbReference>
<dbReference type="EC" id="6.1.1.4" evidence="9"/>
<dbReference type="InterPro" id="IPR009008">
    <property type="entry name" value="Val/Leu/Ile-tRNA-synth_edit"/>
</dbReference>
<dbReference type="PANTHER" id="PTHR43740">
    <property type="entry name" value="LEUCYL-TRNA SYNTHETASE"/>
    <property type="match status" value="1"/>
</dbReference>
<dbReference type="SUPFAM" id="SSF47323">
    <property type="entry name" value="Anticodon-binding domain of a subclass of class I aminoacyl-tRNA synthetases"/>
    <property type="match status" value="1"/>
</dbReference>
<dbReference type="FunFam" id="3.40.50.620:FF:000056">
    <property type="entry name" value="Leucine--tRNA ligase"/>
    <property type="match status" value="1"/>
</dbReference>
<gene>
    <name evidence="9" type="primary">leuS</name>
    <name evidence="14" type="ORF">A3A02_03625</name>
</gene>
<proteinExistence type="inferred from homology"/>
<dbReference type="PRINTS" id="PR00985">
    <property type="entry name" value="TRNASYNTHLEU"/>
</dbReference>
<dbReference type="GO" id="GO:0006429">
    <property type="term" value="P:leucyl-tRNA aminoacylation"/>
    <property type="evidence" value="ECO:0007669"/>
    <property type="project" value="UniProtKB-UniRule"/>
</dbReference>
<dbReference type="FunFam" id="1.10.730.10:FF:000011">
    <property type="entry name" value="Leucine--tRNA ligase chloroplastic/mitochondrial"/>
    <property type="match status" value="1"/>
</dbReference>
<evidence type="ECO:0000256" key="3">
    <source>
        <dbReference type="ARBA" id="ARBA00022598"/>
    </source>
</evidence>
<feature type="binding site" evidence="9">
    <location>
        <position position="639"/>
    </location>
    <ligand>
        <name>ATP</name>
        <dbReference type="ChEBI" id="CHEBI:30616"/>
    </ligand>
</feature>
<evidence type="ECO:0000256" key="1">
    <source>
        <dbReference type="ARBA" id="ARBA00005594"/>
    </source>
</evidence>
<evidence type="ECO:0000259" key="12">
    <source>
        <dbReference type="Pfam" id="PF08264"/>
    </source>
</evidence>
<dbReference type="Gene3D" id="1.10.730.10">
    <property type="entry name" value="Isoleucyl-tRNA Synthetase, Domain 1"/>
    <property type="match status" value="1"/>
</dbReference>
<evidence type="ECO:0000256" key="8">
    <source>
        <dbReference type="ARBA" id="ARBA00047469"/>
    </source>
</evidence>
<dbReference type="InterPro" id="IPR014729">
    <property type="entry name" value="Rossmann-like_a/b/a_fold"/>
</dbReference>
<dbReference type="SUPFAM" id="SSF50677">
    <property type="entry name" value="ValRS/IleRS/LeuRS editing domain"/>
    <property type="match status" value="1"/>
</dbReference>
<accession>A0A1G1YHQ0</accession>
<feature type="short sequence motif" description="'KMSKS' region" evidence="9">
    <location>
        <begin position="636"/>
        <end position="640"/>
    </location>
</feature>
<evidence type="ECO:0000256" key="5">
    <source>
        <dbReference type="ARBA" id="ARBA00022840"/>
    </source>
</evidence>
<dbReference type="Gene3D" id="3.90.740.10">
    <property type="entry name" value="Valyl/Leucyl/Isoleucyl-tRNA synthetase, editing domain"/>
    <property type="match status" value="1"/>
</dbReference>
<comment type="similarity">
    <text evidence="1 9 10">Belongs to the class-I aminoacyl-tRNA synthetase family.</text>
</comment>
<keyword evidence="3 9" id="KW-0436">Ligase</keyword>
<comment type="caution">
    <text evidence="9">Lacks conserved residue(s) required for the propagation of feature annotation.</text>
</comment>
<feature type="domain" description="Aminoacyl-tRNA synthetase class Ia" evidence="11">
    <location>
        <begin position="450"/>
        <end position="664"/>
    </location>
</feature>
<dbReference type="GO" id="GO:0005524">
    <property type="term" value="F:ATP binding"/>
    <property type="evidence" value="ECO:0007669"/>
    <property type="project" value="UniProtKB-UniRule"/>
</dbReference>
<dbReference type="PANTHER" id="PTHR43740:SF2">
    <property type="entry name" value="LEUCINE--TRNA LIGASE, MITOCHONDRIAL"/>
    <property type="match status" value="1"/>
</dbReference>
<organism evidence="14 15">
    <name type="scientific">Candidatus Buchananbacteria bacterium RIFCSPLOWO2_01_FULL_39_33</name>
    <dbReference type="NCBI Taxonomy" id="1797543"/>
    <lineage>
        <taxon>Bacteria</taxon>
        <taxon>Candidatus Buchananiibacteriota</taxon>
    </lineage>
</organism>
<evidence type="ECO:0000256" key="4">
    <source>
        <dbReference type="ARBA" id="ARBA00022741"/>
    </source>
</evidence>
<comment type="catalytic activity">
    <reaction evidence="8 9">
        <text>tRNA(Leu) + L-leucine + ATP = L-leucyl-tRNA(Leu) + AMP + diphosphate</text>
        <dbReference type="Rhea" id="RHEA:11688"/>
        <dbReference type="Rhea" id="RHEA-COMP:9613"/>
        <dbReference type="Rhea" id="RHEA-COMP:9622"/>
        <dbReference type="ChEBI" id="CHEBI:30616"/>
        <dbReference type="ChEBI" id="CHEBI:33019"/>
        <dbReference type="ChEBI" id="CHEBI:57427"/>
        <dbReference type="ChEBI" id="CHEBI:78442"/>
        <dbReference type="ChEBI" id="CHEBI:78494"/>
        <dbReference type="ChEBI" id="CHEBI:456215"/>
        <dbReference type="EC" id="6.1.1.4"/>
    </reaction>
</comment>
<evidence type="ECO:0000256" key="7">
    <source>
        <dbReference type="ARBA" id="ARBA00023146"/>
    </source>
</evidence>
<keyword evidence="5 9" id="KW-0067">ATP-binding</keyword>
<name>A0A1G1YHQ0_9BACT</name>
<dbReference type="EMBL" id="MHIM01000030">
    <property type="protein sequence ID" value="OGY51839.1"/>
    <property type="molecule type" value="Genomic_DNA"/>
</dbReference>
<dbReference type="InterPro" id="IPR002300">
    <property type="entry name" value="aa-tRNA-synth_Ia"/>
</dbReference>
<dbReference type="InterPro" id="IPR009080">
    <property type="entry name" value="tRNAsynth_Ia_anticodon-bd"/>
</dbReference>
<evidence type="ECO:0000313" key="15">
    <source>
        <dbReference type="Proteomes" id="UP000177376"/>
    </source>
</evidence>
<evidence type="ECO:0000256" key="6">
    <source>
        <dbReference type="ARBA" id="ARBA00022917"/>
    </source>
</evidence>
<dbReference type="InterPro" id="IPR013155">
    <property type="entry name" value="M/V/L/I-tRNA-synth_anticd-bd"/>
</dbReference>
<dbReference type="AlphaFoldDB" id="A0A1G1YHQ0"/>
<dbReference type="Proteomes" id="UP000177376">
    <property type="component" value="Unassembled WGS sequence"/>
</dbReference>
<dbReference type="InterPro" id="IPR001412">
    <property type="entry name" value="aa-tRNA-synth_I_CS"/>
</dbReference>
<dbReference type="HAMAP" id="MF_00049_B">
    <property type="entry name" value="Leu_tRNA_synth_B"/>
    <property type="match status" value="1"/>
</dbReference>
<dbReference type="Pfam" id="PF08264">
    <property type="entry name" value="Anticodon_1"/>
    <property type="match status" value="1"/>
</dbReference>
<comment type="subcellular location">
    <subcellularLocation>
        <location evidence="9">Cytoplasm</location>
    </subcellularLocation>
</comment>
<dbReference type="InterPro" id="IPR025709">
    <property type="entry name" value="Leu_tRNA-synth_edit"/>
</dbReference>
<dbReference type="PROSITE" id="PS00178">
    <property type="entry name" value="AA_TRNA_LIGASE_I"/>
    <property type="match status" value="1"/>
</dbReference>
<comment type="caution">
    <text evidence="14">The sequence shown here is derived from an EMBL/GenBank/DDBJ whole genome shotgun (WGS) entry which is preliminary data.</text>
</comment>
<dbReference type="Pfam" id="PF00133">
    <property type="entry name" value="tRNA-synt_1"/>
    <property type="match status" value="2"/>
</dbReference>
<keyword evidence="2 9" id="KW-0963">Cytoplasm</keyword>
<protein>
    <recommendedName>
        <fullName evidence="9">Leucine--tRNA ligase</fullName>
        <ecNumber evidence="9">6.1.1.4</ecNumber>
    </recommendedName>
    <alternativeName>
        <fullName evidence="9">Leucyl-tRNA synthetase</fullName>
        <shortName evidence="9">LeuRS</shortName>
    </alternativeName>
</protein>
<dbReference type="InterPro" id="IPR002302">
    <property type="entry name" value="Leu-tRNA-ligase"/>
</dbReference>
<dbReference type="GO" id="GO:0002161">
    <property type="term" value="F:aminoacyl-tRNA deacylase activity"/>
    <property type="evidence" value="ECO:0007669"/>
    <property type="project" value="InterPro"/>
</dbReference>
<evidence type="ECO:0000259" key="13">
    <source>
        <dbReference type="Pfam" id="PF13603"/>
    </source>
</evidence>
<dbReference type="SUPFAM" id="SSF52374">
    <property type="entry name" value="Nucleotidylyl transferase"/>
    <property type="match status" value="1"/>
</dbReference>
<evidence type="ECO:0000256" key="10">
    <source>
        <dbReference type="RuleBase" id="RU363035"/>
    </source>
</evidence>
<dbReference type="NCBIfam" id="TIGR00396">
    <property type="entry name" value="leuS_bact"/>
    <property type="match status" value="1"/>
</dbReference>
<evidence type="ECO:0000256" key="9">
    <source>
        <dbReference type="HAMAP-Rule" id="MF_00049"/>
    </source>
</evidence>
<evidence type="ECO:0000313" key="14">
    <source>
        <dbReference type="EMBL" id="OGY51839.1"/>
    </source>
</evidence>
<dbReference type="Pfam" id="PF13603">
    <property type="entry name" value="tRNA-synt_1_2"/>
    <property type="match status" value="1"/>
</dbReference>
<dbReference type="FunFam" id="3.40.50.620:FF:000003">
    <property type="entry name" value="Leucine--tRNA ligase"/>
    <property type="match status" value="1"/>
</dbReference>
<dbReference type="GO" id="GO:0005829">
    <property type="term" value="C:cytosol"/>
    <property type="evidence" value="ECO:0007669"/>
    <property type="project" value="TreeGrafter"/>
</dbReference>
<sequence length="879" mass="100497">MSSTYNHQEIEQKWQKYWVDHKIFAAEDKSRKPKYYCLIEFPYPSAEGLHVGHPRSYTALDIIARKRKMEGYNVLYPIGFDAFGLPAENYAIKTGVHPKIKTEENINNFRKQLKSLGLAFDWSREVITSDPEYYKWTQWIFLQLFKHGLAYKAEMPINFCLDCQVGLANEEVVGGQCERCGSEVIKKTKKQWLLKITKYADRLEKDLAGLDYIERVKIQQKNWIGKSEGARVRFKISSPYQGEVSCLPAQAGSDGGVAESIGQPPLTPPWKGGEIKVYTTRPDTLFGATYMVLAPEHELVQQLKDQITNFSEVKDYIKTSAKKSDLERTELNKEKTGVELYGIKAINPVNNQEIPIWLSDYVLASYGTGAIMAVPAHDERDYEFAKKFNLEIIEVIKGGDVSQAAYTDINDGQMVNSDFLNGLNPKEAIVKMTGWLKENNLGEPAVNYKLRDWVFSRQRYWGEPIPLIFCSACKKSMENSKFQIPNSKYNEGELLNPGWVADENLPLELPEIKEFQASGEGESPLAKLENWVNVKCPKCGGSAKRETDTMPQWAGSSWYFLRYADPHNNKALASEKNLKYWTPVDWYNGGMEHTTLHLLYSRFWHKFLYDIGVVPTSEPYQKRTSHGFILGEGGEKMSKSRGNVINPDDVVKEYGADTFRLYEMFMGPFDQAIPWDTKGVVGMRRFLEKIWIRFNGIIEDDIVGGVFAKEPLSDDKNIKELEILLNQTIKKVSDDIENMKFNTAVSALMILLNKYFDLSISDFAKEKIIFEKFSKNFLILFSPFAPHIAEELWQKLGHNKILLKEEWPKADEAKLKDEEVEIVVQINGKVRAKIKLPSDISEEEAIVAAKADLNIQKYLADQKIKKTVFVPGRLISFVI</sequence>